<dbReference type="PANTHER" id="PTHR33223:SF11">
    <property type="entry name" value="ELEMENT PROTEIN, PUTATIVE-RELATED"/>
    <property type="match status" value="1"/>
</dbReference>
<accession>A0ABQ4YPE6</accession>
<dbReference type="Proteomes" id="UP001151760">
    <property type="component" value="Unassembled WGS sequence"/>
</dbReference>
<reference evidence="2" key="2">
    <citation type="submission" date="2022-01" db="EMBL/GenBank/DDBJ databases">
        <authorList>
            <person name="Yamashiro T."/>
            <person name="Shiraishi A."/>
            <person name="Satake H."/>
            <person name="Nakayama K."/>
        </authorList>
    </citation>
    <scope>NUCLEOTIDE SEQUENCE</scope>
</reference>
<gene>
    <name evidence="2" type="ORF">Tco_0728444</name>
</gene>
<dbReference type="PANTHER" id="PTHR33223">
    <property type="entry name" value="CCHC-TYPE DOMAIN-CONTAINING PROTEIN"/>
    <property type="match status" value="1"/>
</dbReference>
<keyword evidence="2" id="KW-0238">DNA-binding</keyword>
<dbReference type="InterPro" id="IPR005162">
    <property type="entry name" value="Retrotrans_gag_dom"/>
</dbReference>
<dbReference type="Pfam" id="PF03732">
    <property type="entry name" value="Retrotrans_gag"/>
    <property type="match status" value="1"/>
</dbReference>
<sequence length="379" mass="43804">MRELKVDTFSGNKNDDAHEHVKRILDIFSLFNIPRVTHDVVMLRVFPITLSKAAKRWVDRLTPGKINTWDLLKKELIERYLPPSKIAKQLEDIHNFKQEGDETLYQHGKDEKKCGGAHLDRECPLREEVKSVEEVKYREFGRPFPNNDGNEAIYHVGLPGYYTRVDNRPPFGEKKPSLEELMNKHLEDSTRRRLEMEEWMKKLQDSTEINTRNQDASLKNMETQIEQLEKYYQAKVANEVPSSSIGQCKSIFANDDASNDETSSNGTNKLHGVSFIDDDVQVSKETDKVQSEVFPCQLPPKELSPRSFTLPCTIDSLNLYVVADLGASIDQLGNKYELKIGKMGYILDDVWEKCEQVHEGTPYLWHDEGLEEEERWEVV</sequence>
<proteinExistence type="predicted"/>
<keyword evidence="3" id="KW-1185">Reference proteome</keyword>
<protein>
    <submittedName>
        <fullName evidence="2">DNA-binding pseudobarrel domain-containing protein</fullName>
    </submittedName>
</protein>
<reference evidence="2" key="1">
    <citation type="journal article" date="2022" name="Int. J. Mol. Sci.">
        <title>Draft Genome of Tanacetum Coccineum: Genomic Comparison of Closely Related Tanacetum-Family Plants.</title>
        <authorList>
            <person name="Yamashiro T."/>
            <person name="Shiraishi A."/>
            <person name="Nakayama K."/>
            <person name="Satake H."/>
        </authorList>
    </citation>
    <scope>NUCLEOTIDE SEQUENCE</scope>
</reference>
<dbReference type="GO" id="GO:0003677">
    <property type="term" value="F:DNA binding"/>
    <property type="evidence" value="ECO:0007669"/>
    <property type="project" value="UniProtKB-KW"/>
</dbReference>
<name>A0ABQ4YPE6_9ASTR</name>
<evidence type="ECO:0000313" key="2">
    <source>
        <dbReference type="EMBL" id="GJS78563.1"/>
    </source>
</evidence>
<organism evidence="2 3">
    <name type="scientific">Tanacetum coccineum</name>
    <dbReference type="NCBI Taxonomy" id="301880"/>
    <lineage>
        <taxon>Eukaryota</taxon>
        <taxon>Viridiplantae</taxon>
        <taxon>Streptophyta</taxon>
        <taxon>Embryophyta</taxon>
        <taxon>Tracheophyta</taxon>
        <taxon>Spermatophyta</taxon>
        <taxon>Magnoliopsida</taxon>
        <taxon>eudicotyledons</taxon>
        <taxon>Gunneridae</taxon>
        <taxon>Pentapetalae</taxon>
        <taxon>asterids</taxon>
        <taxon>campanulids</taxon>
        <taxon>Asterales</taxon>
        <taxon>Asteraceae</taxon>
        <taxon>Asteroideae</taxon>
        <taxon>Anthemideae</taxon>
        <taxon>Anthemidinae</taxon>
        <taxon>Tanacetum</taxon>
    </lineage>
</organism>
<comment type="caution">
    <text evidence="2">The sequence shown here is derived from an EMBL/GenBank/DDBJ whole genome shotgun (WGS) entry which is preliminary data.</text>
</comment>
<evidence type="ECO:0000313" key="3">
    <source>
        <dbReference type="Proteomes" id="UP001151760"/>
    </source>
</evidence>
<feature type="domain" description="Retrotransposon gag" evidence="1">
    <location>
        <begin position="45"/>
        <end position="104"/>
    </location>
</feature>
<dbReference type="EMBL" id="BQNB010010533">
    <property type="protein sequence ID" value="GJS78563.1"/>
    <property type="molecule type" value="Genomic_DNA"/>
</dbReference>
<evidence type="ECO:0000259" key="1">
    <source>
        <dbReference type="Pfam" id="PF03732"/>
    </source>
</evidence>